<dbReference type="Pfam" id="PF05922">
    <property type="entry name" value="Inhibitor_I9"/>
    <property type="match status" value="1"/>
</dbReference>
<comment type="similarity">
    <text evidence="1 6">Belongs to the peptidase S8 family.</text>
</comment>
<dbReference type="InterPro" id="IPR023827">
    <property type="entry name" value="Peptidase_S8_Asp-AS"/>
</dbReference>
<dbReference type="PRINTS" id="PR00723">
    <property type="entry name" value="SUBTILISIN"/>
</dbReference>
<evidence type="ECO:0000256" key="5">
    <source>
        <dbReference type="ARBA" id="ARBA00022825"/>
    </source>
</evidence>
<dbReference type="GO" id="GO:0005576">
    <property type="term" value="C:extracellular region"/>
    <property type="evidence" value="ECO:0007669"/>
    <property type="project" value="UniProtKB-ARBA"/>
</dbReference>
<dbReference type="OrthoDB" id="206201at2759"/>
<evidence type="ECO:0000259" key="8">
    <source>
        <dbReference type="Pfam" id="PF05922"/>
    </source>
</evidence>
<dbReference type="SUPFAM" id="SSF54897">
    <property type="entry name" value="Protease propeptides/inhibitors"/>
    <property type="match status" value="1"/>
</dbReference>
<sequence length="351" mass="37808">MVRDLHSRATGNKDGEELGGVTNRYAIGVFQAYAGHFHASLIEELRLHSDVADIEPDQILDAWLKRLVKQKRAPYNLHRISHRGVDDPDNYWYISSAGSGTYVYVVDSGINKRHVEFGSRASFGYNAFANTSAHDTDGHGTYIAGIIGGKTYGVAKKTNLIALKIIDNKRTSTSIMLEGYHWAVNNILKKEQAQKSAISLSVSGRYQKAINDAIDAAFRKGVVTVVPAGDSGINAKAVSPASAKHAITVGASDQTRARANFSNFGPAVNIFAPGVDICAAWNDKKNKGIRKATGTAEAAAHVAALVVYFTAFNLLRTAEMTWAFLQIVSTAGVVSNAARSSDLFAYNLSGK</sequence>
<evidence type="ECO:0000256" key="6">
    <source>
        <dbReference type="PROSITE-ProRule" id="PRU01240"/>
    </source>
</evidence>
<dbReference type="PANTHER" id="PTHR43806:SF58">
    <property type="entry name" value="ALKALINE PROTEASE 1-RELATED"/>
    <property type="match status" value="1"/>
</dbReference>
<keyword evidence="10" id="KW-1185">Reference proteome</keyword>
<dbReference type="InterPro" id="IPR000209">
    <property type="entry name" value="Peptidase_S8/S53_dom"/>
</dbReference>
<dbReference type="InterPro" id="IPR034193">
    <property type="entry name" value="PCSK9_ProteinaseK-like"/>
</dbReference>
<accession>A0A9P4J0K5</accession>
<protein>
    <submittedName>
        <fullName evidence="9">Alkaline protease</fullName>
    </submittedName>
</protein>
<dbReference type="PROSITE" id="PS00137">
    <property type="entry name" value="SUBTILASE_HIS"/>
    <property type="match status" value="1"/>
</dbReference>
<evidence type="ECO:0000256" key="1">
    <source>
        <dbReference type="ARBA" id="ARBA00011073"/>
    </source>
</evidence>
<keyword evidence="4" id="KW-0378">Hydrolase</keyword>
<dbReference type="PANTHER" id="PTHR43806">
    <property type="entry name" value="PEPTIDASE S8"/>
    <property type="match status" value="1"/>
</dbReference>
<feature type="domain" description="Inhibitor I9" evidence="8">
    <location>
        <begin position="4"/>
        <end position="60"/>
    </location>
</feature>
<evidence type="ECO:0000256" key="4">
    <source>
        <dbReference type="ARBA" id="ARBA00022801"/>
    </source>
</evidence>
<comment type="caution">
    <text evidence="6">Lacks conserved residue(s) required for the propagation of feature annotation.</text>
</comment>
<feature type="domain" description="Peptidase S8/S53" evidence="7">
    <location>
        <begin position="98"/>
        <end position="313"/>
    </location>
</feature>
<dbReference type="GO" id="GO:0004252">
    <property type="term" value="F:serine-type endopeptidase activity"/>
    <property type="evidence" value="ECO:0007669"/>
    <property type="project" value="InterPro"/>
</dbReference>
<evidence type="ECO:0000259" key="7">
    <source>
        <dbReference type="Pfam" id="PF00082"/>
    </source>
</evidence>
<dbReference type="PROSITE" id="PS00136">
    <property type="entry name" value="SUBTILASE_ASP"/>
    <property type="match status" value="1"/>
</dbReference>
<dbReference type="InterPro" id="IPR022398">
    <property type="entry name" value="Peptidase_S8_His-AS"/>
</dbReference>
<dbReference type="AlphaFoldDB" id="A0A9P4J0K5"/>
<proteinExistence type="inferred from homology"/>
<dbReference type="PROSITE" id="PS51892">
    <property type="entry name" value="SUBTILASE"/>
    <property type="match status" value="1"/>
</dbReference>
<dbReference type="CDD" id="cd04077">
    <property type="entry name" value="Peptidases_S8_PCSK9_ProteinaseK_like"/>
    <property type="match status" value="1"/>
</dbReference>
<dbReference type="InterPro" id="IPR010259">
    <property type="entry name" value="S8pro/Inhibitor_I9"/>
</dbReference>
<dbReference type="GO" id="GO:0006508">
    <property type="term" value="P:proteolysis"/>
    <property type="evidence" value="ECO:0007669"/>
    <property type="project" value="UniProtKB-KW"/>
</dbReference>
<evidence type="ECO:0000313" key="10">
    <source>
        <dbReference type="Proteomes" id="UP000799439"/>
    </source>
</evidence>
<dbReference type="EMBL" id="ML996087">
    <property type="protein sequence ID" value="KAF2152166.1"/>
    <property type="molecule type" value="Genomic_DNA"/>
</dbReference>
<dbReference type="Pfam" id="PF00082">
    <property type="entry name" value="Peptidase_S8"/>
    <property type="match status" value="1"/>
</dbReference>
<organism evidence="9 10">
    <name type="scientific">Myriangium duriaei CBS 260.36</name>
    <dbReference type="NCBI Taxonomy" id="1168546"/>
    <lineage>
        <taxon>Eukaryota</taxon>
        <taxon>Fungi</taxon>
        <taxon>Dikarya</taxon>
        <taxon>Ascomycota</taxon>
        <taxon>Pezizomycotina</taxon>
        <taxon>Dothideomycetes</taxon>
        <taxon>Dothideomycetidae</taxon>
        <taxon>Myriangiales</taxon>
        <taxon>Myriangiaceae</taxon>
        <taxon>Myriangium</taxon>
    </lineage>
</organism>
<evidence type="ECO:0000313" key="9">
    <source>
        <dbReference type="EMBL" id="KAF2152166.1"/>
    </source>
</evidence>
<dbReference type="InterPro" id="IPR036852">
    <property type="entry name" value="Peptidase_S8/S53_dom_sf"/>
</dbReference>
<dbReference type="Proteomes" id="UP000799439">
    <property type="component" value="Unassembled WGS sequence"/>
</dbReference>
<gene>
    <name evidence="9" type="ORF">K461DRAFT_307514</name>
</gene>
<evidence type="ECO:0000256" key="3">
    <source>
        <dbReference type="ARBA" id="ARBA00022729"/>
    </source>
</evidence>
<evidence type="ECO:0000256" key="2">
    <source>
        <dbReference type="ARBA" id="ARBA00022670"/>
    </source>
</evidence>
<keyword evidence="5" id="KW-0720">Serine protease</keyword>
<reference evidence="9" key="1">
    <citation type="journal article" date="2020" name="Stud. Mycol.">
        <title>101 Dothideomycetes genomes: a test case for predicting lifestyles and emergence of pathogens.</title>
        <authorList>
            <person name="Haridas S."/>
            <person name="Albert R."/>
            <person name="Binder M."/>
            <person name="Bloem J."/>
            <person name="Labutti K."/>
            <person name="Salamov A."/>
            <person name="Andreopoulos B."/>
            <person name="Baker S."/>
            <person name="Barry K."/>
            <person name="Bills G."/>
            <person name="Bluhm B."/>
            <person name="Cannon C."/>
            <person name="Castanera R."/>
            <person name="Culley D."/>
            <person name="Daum C."/>
            <person name="Ezra D."/>
            <person name="Gonzalez J."/>
            <person name="Henrissat B."/>
            <person name="Kuo A."/>
            <person name="Liang C."/>
            <person name="Lipzen A."/>
            <person name="Lutzoni F."/>
            <person name="Magnuson J."/>
            <person name="Mondo S."/>
            <person name="Nolan M."/>
            <person name="Ohm R."/>
            <person name="Pangilinan J."/>
            <person name="Park H.-J."/>
            <person name="Ramirez L."/>
            <person name="Alfaro M."/>
            <person name="Sun H."/>
            <person name="Tritt A."/>
            <person name="Yoshinaga Y."/>
            <person name="Zwiers L.-H."/>
            <person name="Turgeon B."/>
            <person name="Goodwin S."/>
            <person name="Spatafora J."/>
            <person name="Crous P."/>
            <person name="Grigoriev I."/>
        </authorList>
    </citation>
    <scope>NUCLEOTIDE SEQUENCE</scope>
    <source>
        <strain evidence="9">CBS 260.36</strain>
    </source>
</reference>
<comment type="caution">
    <text evidence="9">The sequence shown here is derived from an EMBL/GenBank/DDBJ whole genome shotgun (WGS) entry which is preliminary data.</text>
</comment>
<dbReference type="InterPro" id="IPR050131">
    <property type="entry name" value="Peptidase_S8_subtilisin-like"/>
</dbReference>
<dbReference type="InterPro" id="IPR015500">
    <property type="entry name" value="Peptidase_S8_subtilisin-rel"/>
</dbReference>
<dbReference type="SUPFAM" id="SSF52743">
    <property type="entry name" value="Subtilisin-like"/>
    <property type="match status" value="1"/>
</dbReference>
<keyword evidence="3" id="KW-0732">Signal</keyword>
<dbReference type="Gene3D" id="3.40.50.200">
    <property type="entry name" value="Peptidase S8/S53 domain"/>
    <property type="match status" value="1"/>
</dbReference>
<name>A0A9P4J0K5_9PEZI</name>
<keyword evidence="2 9" id="KW-0645">Protease</keyword>